<dbReference type="NCBIfam" id="TIGR03934">
    <property type="entry name" value="TQXA_dom"/>
    <property type="match status" value="1"/>
</dbReference>
<organism evidence="2 3">
    <name type="scientific">Gulosibacter chungangensis</name>
    <dbReference type="NCBI Taxonomy" id="979746"/>
    <lineage>
        <taxon>Bacteria</taxon>
        <taxon>Bacillati</taxon>
        <taxon>Actinomycetota</taxon>
        <taxon>Actinomycetes</taxon>
        <taxon>Micrococcales</taxon>
        <taxon>Microbacteriaceae</taxon>
        <taxon>Gulosibacter</taxon>
    </lineage>
</organism>
<dbReference type="Pfam" id="PF08341">
    <property type="entry name" value="TED"/>
    <property type="match status" value="1"/>
</dbReference>
<sequence>MNAMYPRSVRAQAASTSASLNFAAGDYEFAHWLSNIGAGPQSLYAGAYSLEANDGTRRLAYCLDFNSDFDTERSYSGGPITRDGVTSASWIDGADELARAKTHNAITWIARHTFPAVSLDELARVTDTPGLTREEAIAATQTAIWTLSNALVFAGLVDADFVSTKRVLRVIDYFLGAQQSAQLDPAGTVTEITAGAMVRLSSAQPQQAEQPEPSGYFLVLSGIDREASTTFAFDDDLHSQAVA</sequence>
<comment type="caution">
    <text evidence="2">The sequence shown here is derived from an EMBL/GenBank/DDBJ whole genome shotgun (WGS) entry which is preliminary data.</text>
</comment>
<dbReference type="OrthoDB" id="2676146at2"/>
<dbReference type="RefSeq" id="WP_158053232.1">
    <property type="nucleotide sequence ID" value="NZ_WBKB01000010.1"/>
</dbReference>
<dbReference type="InterPro" id="IPR023849">
    <property type="entry name" value="TQXA_dom"/>
</dbReference>
<dbReference type="Proteomes" id="UP000433493">
    <property type="component" value="Unassembled WGS sequence"/>
</dbReference>
<evidence type="ECO:0000313" key="2">
    <source>
        <dbReference type="EMBL" id="KAB1641195.1"/>
    </source>
</evidence>
<dbReference type="EMBL" id="WBKB01000010">
    <property type="protein sequence ID" value="KAB1641195.1"/>
    <property type="molecule type" value="Genomic_DNA"/>
</dbReference>
<gene>
    <name evidence="2" type="ORF">F8O05_13270</name>
</gene>
<name>A0A7J5BAE6_9MICO</name>
<feature type="domain" description="Thioester" evidence="1">
    <location>
        <begin position="60"/>
        <end position="178"/>
    </location>
</feature>
<protein>
    <submittedName>
        <fullName evidence="2">TQXA domain-containing protein</fullName>
    </submittedName>
</protein>
<reference evidence="2 3" key="1">
    <citation type="submission" date="2019-09" db="EMBL/GenBank/DDBJ databases">
        <title>Phylogeny of genus Pseudoclavibacter and closely related genus.</title>
        <authorList>
            <person name="Li Y."/>
        </authorList>
    </citation>
    <scope>NUCLEOTIDE SEQUENCE [LARGE SCALE GENOMIC DNA]</scope>
    <source>
        <strain evidence="2 3">KCTC 13959</strain>
    </source>
</reference>
<accession>A0A7J5BAE6</accession>
<proteinExistence type="predicted"/>
<dbReference type="InterPro" id="IPR013552">
    <property type="entry name" value="Thioester_dom"/>
</dbReference>
<evidence type="ECO:0000259" key="1">
    <source>
        <dbReference type="Pfam" id="PF08341"/>
    </source>
</evidence>
<keyword evidence="3" id="KW-1185">Reference proteome</keyword>
<dbReference type="AlphaFoldDB" id="A0A7J5BAE6"/>
<evidence type="ECO:0000313" key="3">
    <source>
        <dbReference type="Proteomes" id="UP000433493"/>
    </source>
</evidence>